<evidence type="ECO:0000313" key="1">
    <source>
        <dbReference type="EMBL" id="NMV37875.1"/>
    </source>
</evidence>
<proteinExistence type="predicted"/>
<dbReference type="Proteomes" id="UP000575469">
    <property type="component" value="Unassembled WGS sequence"/>
</dbReference>
<comment type="caution">
    <text evidence="1">The sequence shown here is derived from an EMBL/GenBank/DDBJ whole genome shotgun (WGS) entry which is preliminary data.</text>
</comment>
<organism evidence="1 2">
    <name type="scientific">Ralstonia insidiosa</name>
    <dbReference type="NCBI Taxonomy" id="190721"/>
    <lineage>
        <taxon>Bacteria</taxon>
        <taxon>Pseudomonadati</taxon>
        <taxon>Pseudomonadota</taxon>
        <taxon>Betaproteobacteria</taxon>
        <taxon>Burkholderiales</taxon>
        <taxon>Burkholderiaceae</taxon>
        <taxon>Ralstonia</taxon>
    </lineage>
</organism>
<sequence>MAHWSTLDTDSGTDKQYEEEIGVMWGAAEPKDFAQMRLRLDFGLRRAIMGFNEWAVPGLGGAFFVRQLSWACMGLRLAQEVDTPATPARIAEALEAFASWIVVRSDPQAKSEHRVQGKRKFAGRTSLSFSDVAKSGAYVTVPFRRSATRALPGLGLCIREEARFSALELTPAGIELAESALTSGRELDGDARRWLKNWIEDGDKDAKKVQPAIKAALQPSLASTAEKRLVLERLRGDARRTDLEKLLSSHTNAMLATKNGRGSFLRQLQHTEHAGRLATCFAFEDVRASTLQAAQAMSNAIRSSAQEVHALAKNQDVADAFAALGRDCDVLRVSAAPGTPVDASVFCAEQSSLRGLEDRVASLAGRAPMVFSVIDGRIDQGVAYTGKPLVADDAYDPQENEMSEETYGVPRPLLRLRQLLVDAGGQL</sequence>
<gene>
    <name evidence="1" type="ORF">HGR00_08130</name>
</gene>
<protein>
    <submittedName>
        <fullName evidence="1">Uncharacterized protein</fullName>
    </submittedName>
</protein>
<dbReference type="RefSeq" id="WP_169339822.1">
    <property type="nucleotide sequence ID" value="NZ_JABBZM010000006.1"/>
</dbReference>
<accession>A0A848NXR3</accession>
<dbReference type="AlphaFoldDB" id="A0A848NXR3"/>
<reference evidence="1 2" key="1">
    <citation type="submission" date="2020-04" db="EMBL/GenBank/DDBJ databases">
        <title>Ralstonia insidiosa genome sequencing and assembly.</title>
        <authorList>
            <person name="Martins R.C.R."/>
            <person name="Perdigao-Neto L.V."/>
            <person name="Levin A.S.S."/>
            <person name="Costa S.F."/>
        </authorList>
    </citation>
    <scope>NUCLEOTIDE SEQUENCE [LARGE SCALE GENOMIC DNA]</scope>
    <source>
        <strain evidence="1 2">5047</strain>
    </source>
</reference>
<evidence type="ECO:0000313" key="2">
    <source>
        <dbReference type="Proteomes" id="UP000575469"/>
    </source>
</evidence>
<name>A0A848NXR3_9RALS</name>
<dbReference type="EMBL" id="JABBZM010000006">
    <property type="protein sequence ID" value="NMV37875.1"/>
    <property type="molecule type" value="Genomic_DNA"/>
</dbReference>